<dbReference type="SUPFAM" id="SSF89562">
    <property type="entry name" value="RraA-like"/>
    <property type="match status" value="1"/>
</dbReference>
<dbReference type="Gene3D" id="3.50.30.40">
    <property type="entry name" value="Ribonuclease E inhibitor RraA/RraA-like"/>
    <property type="match status" value="1"/>
</dbReference>
<evidence type="ECO:0000256" key="4">
    <source>
        <dbReference type="ARBA" id="ARBA00030169"/>
    </source>
</evidence>
<accession>A0A4Q8LAM8</accession>
<dbReference type="AlphaFoldDB" id="A0A4Q8LAM8"/>
<dbReference type="Pfam" id="PF03737">
    <property type="entry name" value="RraA-like"/>
    <property type="match status" value="1"/>
</dbReference>
<dbReference type="RefSeq" id="WP_130551337.1">
    <property type="nucleotide sequence ID" value="NZ_SHMC01000003.1"/>
</dbReference>
<dbReference type="CDD" id="cd16841">
    <property type="entry name" value="RraA_family"/>
    <property type="match status" value="1"/>
</dbReference>
<dbReference type="PANTHER" id="PTHR33254:SF4">
    <property type="entry name" value="4-HYDROXY-4-METHYL-2-OXOGLUTARATE ALDOLASE 3-RELATED"/>
    <property type="match status" value="1"/>
</dbReference>
<evidence type="ECO:0000313" key="6">
    <source>
        <dbReference type="EMBL" id="TAA25718.1"/>
    </source>
</evidence>
<keyword evidence="5" id="KW-0479">Metal-binding</keyword>
<evidence type="ECO:0000313" key="7">
    <source>
        <dbReference type="Proteomes" id="UP000292627"/>
    </source>
</evidence>
<evidence type="ECO:0000256" key="2">
    <source>
        <dbReference type="ARBA" id="ARBA00016549"/>
    </source>
</evidence>
<evidence type="ECO:0000256" key="5">
    <source>
        <dbReference type="PIRSR" id="PIRSR605493-1"/>
    </source>
</evidence>
<keyword evidence="5" id="KW-0460">Magnesium</keyword>
<gene>
    <name evidence="6" type="ORF">EA660_09775</name>
</gene>
<reference evidence="6 7" key="1">
    <citation type="submission" date="2019-02" db="EMBL/GenBank/DDBJ databases">
        <title>WGS of Pseudoxanthomonas species novum from clinical isolates.</title>
        <authorList>
            <person name="Bernier A.-M."/>
            <person name="Bernard K."/>
            <person name="Vachon A."/>
        </authorList>
    </citation>
    <scope>NUCLEOTIDE SEQUENCE [LARGE SCALE GENOMIC DNA]</scope>
    <source>
        <strain evidence="6 7">NML171200</strain>
    </source>
</reference>
<sequence length="228" mass="23372">MSTLPRYRLGEFPEPLAAPLRTALAQVETSTVGHGVPWGLMCRDLRPVAPGLRLVGTAVTLAIPGADSTLLHHALSLLRPGDALVIDRLGDRDHACLGGIVAAAIQQAGAAGVIIDGPCTDLEQLQACGLPVWCRGTSPVTTRLLDWGGRLNHPVSCGGVVVQPGDAVVADADGVLVLPRQEAEEIARAALALQARADTLLEAVRAGQALGQHSGASALVLASAGPAR</sequence>
<protein>
    <recommendedName>
        <fullName evidence="2">Putative 4-hydroxy-4-methyl-2-oxoglutarate aldolase</fullName>
    </recommendedName>
    <alternativeName>
        <fullName evidence="3">Regulator of ribonuclease activity homolog</fullName>
    </alternativeName>
    <alternativeName>
        <fullName evidence="4">RraA-like protein</fullName>
    </alternativeName>
</protein>
<dbReference type="InterPro" id="IPR036704">
    <property type="entry name" value="RraA/RraA-like_sf"/>
</dbReference>
<dbReference type="OrthoDB" id="8717144at2"/>
<dbReference type="GO" id="GO:0046872">
    <property type="term" value="F:metal ion binding"/>
    <property type="evidence" value="ECO:0007669"/>
    <property type="project" value="UniProtKB-KW"/>
</dbReference>
<evidence type="ECO:0000256" key="1">
    <source>
        <dbReference type="ARBA" id="ARBA00001968"/>
    </source>
</evidence>
<comment type="caution">
    <text evidence="6">The sequence shown here is derived from an EMBL/GenBank/DDBJ whole genome shotgun (WGS) entry which is preliminary data.</text>
</comment>
<dbReference type="EMBL" id="SHMC01000003">
    <property type="protein sequence ID" value="TAA25718.1"/>
    <property type="molecule type" value="Genomic_DNA"/>
</dbReference>
<feature type="binding site" evidence="5">
    <location>
        <begin position="98"/>
        <end position="101"/>
    </location>
    <ligand>
        <name>substrate</name>
    </ligand>
</feature>
<comment type="cofactor">
    <cofactor evidence="5">
        <name>Mg(2+)</name>
        <dbReference type="ChEBI" id="CHEBI:18420"/>
    </cofactor>
</comment>
<comment type="cofactor">
    <cofactor evidence="1">
        <name>a divalent metal cation</name>
        <dbReference type="ChEBI" id="CHEBI:60240"/>
    </cofactor>
</comment>
<dbReference type="PANTHER" id="PTHR33254">
    <property type="entry name" value="4-HYDROXY-4-METHYL-2-OXOGLUTARATE ALDOLASE 3-RELATED"/>
    <property type="match status" value="1"/>
</dbReference>
<proteinExistence type="predicted"/>
<dbReference type="InterPro" id="IPR005493">
    <property type="entry name" value="RraA/RraA-like"/>
</dbReference>
<dbReference type="Proteomes" id="UP000292627">
    <property type="component" value="Unassembled WGS sequence"/>
</dbReference>
<name>A0A4Q8LAM8_9GAMM</name>
<organism evidence="6 7">
    <name type="scientific">Pseudoxanthomonas winnipegensis</name>
    <dbReference type="NCBI Taxonomy" id="2480810"/>
    <lineage>
        <taxon>Bacteria</taxon>
        <taxon>Pseudomonadati</taxon>
        <taxon>Pseudomonadota</taxon>
        <taxon>Gammaproteobacteria</taxon>
        <taxon>Lysobacterales</taxon>
        <taxon>Lysobacteraceae</taxon>
        <taxon>Pseudoxanthomonas</taxon>
    </lineage>
</organism>
<evidence type="ECO:0000256" key="3">
    <source>
        <dbReference type="ARBA" id="ARBA00029596"/>
    </source>
</evidence>
<feature type="binding site" evidence="5">
    <location>
        <position position="121"/>
    </location>
    <ligand>
        <name>Mg(2+)</name>
        <dbReference type="ChEBI" id="CHEBI:18420"/>
    </ligand>
</feature>